<dbReference type="EMBL" id="JBIAQY010000003">
    <property type="protein sequence ID" value="MFF3568513.1"/>
    <property type="molecule type" value="Genomic_DNA"/>
</dbReference>
<keyword evidence="1" id="KW-0472">Membrane</keyword>
<evidence type="ECO:0000313" key="3">
    <source>
        <dbReference type="Proteomes" id="UP001601992"/>
    </source>
</evidence>
<dbReference type="RefSeq" id="WP_157186572.1">
    <property type="nucleotide sequence ID" value="NZ_JBIAQY010000003.1"/>
</dbReference>
<comment type="caution">
    <text evidence="2">The sequence shown here is derived from an EMBL/GenBank/DDBJ whole genome shotgun (WGS) entry which is preliminary data.</text>
</comment>
<keyword evidence="1" id="KW-0812">Transmembrane</keyword>
<protein>
    <submittedName>
        <fullName evidence="2">Uncharacterized protein</fullName>
    </submittedName>
</protein>
<dbReference type="Proteomes" id="UP001601992">
    <property type="component" value="Unassembled WGS sequence"/>
</dbReference>
<reference evidence="2 3" key="1">
    <citation type="submission" date="2024-10" db="EMBL/GenBank/DDBJ databases">
        <title>The Natural Products Discovery Center: Release of the First 8490 Sequenced Strains for Exploring Actinobacteria Biosynthetic Diversity.</title>
        <authorList>
            <person name="Kalkreuter E."/>
            <person name="Kautsar S.A."/>
            <person name="Yang D."/>
            <person name="Bader C.D."/>
            <person name="Teijaro C.N."/>
            <person name="Fluegel L."/>
            <person name="Davis C.M."/>
            <person name="Simpson J.R."/>
            <person name="Lauterbach L."/>
            <person name="Steele A.D."/>
            <person name="Gui C."/>
            <person name="Meng S."/>
            <person name="Li G."/>
            <person name="Viehrig K."/>
            <person name="Ye F."/>
            <person name="Su P."/>
            <person name="Kiefer A.F."/>
            <person name="Nichols A."/>
            <person name="Cepeda A.J."/>
            <person name="Yan W."/>
            <person name="Fan B."/>
            <person name="Jiang Y."/>
            <person name="Adhikari A."/>
            <person name="Zheng C.-J."/>
            <person name="Schuster L."/>
            <person name="Cowan T.M."/>
            <person name="Smanski M.J."/>
            <person name="Chevrette M.G."/>
            <person name="De Carvalho L.P.S."/>
            <person name="Shen B."/>
        </authorList>
    </citation>
    <scope>NUCLEOTIDE SEQUENCE [LARGE SCALE GENOMIC DNA]</scope>
    <source>
        <strain evidence="2 3">NPDC002593</strain>
    </source>
</reference>
<feature type="transmembrane region" description="Helical" evidence="1">
    <location>
        <begin position="6"/>
        <end position="28"/>
    </location>
</feature>
<organism evidence="2 3">
    <name type="scientific">Nocardia jiangxiensis</name>
    <dbReference type="NCBI Taxonomy" id="282685"/>
    <lineage>
        <taxon>Bacteria</taxon>
        <taxon>Bacillati</taxon>
        <taxon>Actinomycetota</taxon>
        <taxon>Actinomycetes</taxon>
        <taxon>Mycobacteriales</taxon>
        <taxon>Nocardiaceae</taxon>
        <taxon>Nocardia</taxon>
    </lineage>
</organism>
<keyword evidence="3" id="KW-1185">Reference proteome</keyword>
<proteinExistence type="predicted"/>
<gene>
    <name evidence="2" type="ORF">ACFYXQ_12140</name>
</gene>
<evidence type="ECO:0000256" key="1">
    <source>
        <dbReference type="SAM" id="Phobius"/>
    </source>
</evidence>
<evidence type="ECO:0000313" key="2">
    <source>
        <dbReference type="EMBL" id="MFF3568513.1"/>
    </source>
</evidence>
<accession>A0ABW6RWW5</accession>
<name>A0ABW6RWW5_9NOCA</name>
<sequence length="107" mass="12167">MTAWDAISNVVTVIAASVAALLAVACAWPDSERRRRPIRDHTRRAQIPWPAHWSCELPGRPLTLAEAHRAMQIHREHDCARKHIAMAMLIAEGRITPDSSRHHRQWA</sequence>
<keyword evidence="1" id="KW-1133">Transmembrane helix</keyword>